<keyword evidence="1" id="KW-1133">Transmembrane helix</keyword>
<accession>A0A6J7VT23</accession>
<sequence length="150" mass="16047">MTAIHLGPAIGEVRHSKRRFGVIEIVISMFLLGVLLISYIALTIRPVEDIGMNTTIATATQIVNEQIEGARAVRSPASTEPSCQDITTFLQVPPSPVKDPRGVTLVPQWEPTSCPPTYPGVIQVRASVTRNGYPTPIASAGALIFVRSAA</sequence>
<gene>
    <name evidence="2" type="ORF">UFOPK4410_00695</name>
</gene>
<evidence type="ECO:0000313" key="2">
    <source>
        <dbReference type="EMBL" id="CAB5114022.1"/>
    </source>
</evidence>
<organism evidence="2">
    <name type="scientific">freshwater metagenome</name>
    <dbReference type="NCBI Taxonomy" id="449393"/>
    <lineage>
        <taxon>unclassified sequences</taxon>
        <taxon>metagenomes</taxon>
        <taxon>ecological metagenomes</taxon>
    </lineage>
</organism>
<keyword evidence="1" id="KW-0812">Transmembrane</keyword>
<protein>
    <submittedName>
        <fullName evidence="2">Unannotated protein</fullName>
    </submittedName>
</protein>
<dbReference type="EMBL" id="CAFBRV010000056">
    <property type="protein sequence ID" value="CAB5114022.1"/>
    <property type="molecule type" value="Genomic_DNA"/>
</dbReference>
<name>A0A6J7VT23_9ZZZZ</name>
<keyword evidence="1" id="KW-0472">Membrane</keyword>
<reference evidence="2" key="1">
    <citation type="submission" date="2020-05" db="EMBL/GenBank/DDBJ databases">
        <authorList>
            <person name="Chiriac C."/>
            <person name="Salcher M."/>
            <person name="Ghai R."/>
            <person name="Kavagutti S V."/>
        </authorList>
    </citation>
    <scope>NUCLEOTIDE SEQUENCE</scope>
</reference>
<evidence type="ECO:0000256" key="1">
    <source>
        <dbReference type="SAM" id="Phobius"/>
    </source>
</evidence>
<dbReference type="AlphaFoldDB" id="A0A6J7VT23"/>
<feature type="transmembrane region" description="Helical" evidence="1">
    <location>
        <begin position="20"/>
        <end position="42"/>
    </location>
</feature>
<proteinExistence type="predicted"/>